<reference evidence="2" key="1">
    <citation type="submission" date="2020-10" db="EMBL/GenBank/DDBJ databases">
        <authorList>
            <person name="Castelo-Branco R."/>
            <person name="Eusebio N."/>
            <person name="Adriana R."/>
            <person name="Vieira A."/>
            <person name="Brugerolle De Fraissinette N."/>
            <person name="Rezende De Castro R."/>
            <person name="Schneider M.P."/>
            <person name="Vasconcelos V."/>
            <person name="Leao P.N."/>
        </authorList>
    </citation>
    <scope>NUCLEOTIDE SEQUENCE</scope>
    <source>
        <strain evidence="2">LEGE 07310</strain>
    </source>
</reference>
<dbReference type="Proteomes" id="UP000636505">
    <property type="component" value="Unassembled WGS sequence"/>
</dbReference>
<sequence>MHAEIQTILVPAGAEYRAVKRALGQSGKGPKVVAIPAGPQPVRQFLEAWEDRSQLQGNLLLIGLGGSLFPEYGAGDGVLIEQVWNGYESGNSEIHECDRALTTQLAEQLGITTGVGVTCDRVITTAAEKRELRDRYGADVVDMEAAALLQALPHRRIAILRIISDDCHHDLPNISNAIGANGAIAPVPLGLSFLSHPVAAIRLIRGSLKGLKSLETVVSALRLKSMG</sequence>
<dbReference type="Pfam" id="PF01048">
    <property type="entry name" value="PNP_UDP_1"/>
    <property type="match status" value="1"/>
</dbReference>
<dbReference type="AlphaFoldDB" id="A0A8J7DRL0"/>
<dbReference type="Gene3D" id="3.40.50.1580">
    <property type="entry name" value="Nucleoside phosphorylase domain"/>
    <property type="match status" value="1"/>
</dbReference>
<accession>A0A8J7DRL0</accession>
<dbReference type="RefSeq" id="WP_193908981.1">
    <property type="nucleotide sequence ID" value="NZ_JADEXG010000040.1"/>
</dbReference>
<dbReference type="GO" id="GO:0009116">
    <property type="term" value="P:nucleoside metabolic process"/>
    <property type="evidence" value="ECO:0007669"/>
    <property type="project" value="InterPro"/>
</dbReference>
<comment type="caution">
    <text evidence="2">The sequence shown here is derived from an EMBL/GenBank/DDBJ whole genome shotgun (WGS) entry which is preliminary data.</text>
</comment>
<name>A0A8J7DRL0_9CYAN</name>
<keyword evidence="3" id="KW-1185">Reference proteome</keyword>
<evidence type="ECO:0000259" key="1">
    <source>
        <dbReference type="Pfam" id="PF01048"/>
    </source>
</evidence>
<organism evidence="2 3">
    <name type="scientific">Vasconcelosia minhoensis LEGE 07310</name>
    <dbReference type="NCBI Taxonomy" id="915328"/>
    <lineage>
        <taxon>Bacteria</taxon>
        <taxon>Bacillati</taxon>
        <taxon>Cyanobacteriota</taxon>
        <taxon>Cyanophyceae</taxon>
        <taxon>Nodosilineales</taxon>
        <taxon>Cymatolegaceae</taxon>
        <taxon>Vasconcelosia</taxon>
        <taxon>Vasconcelosia minhoensis</taxon>
    </lineage>
</organism>
<dbReference type="InterPro" id="IPR000845">
    <property type="entry name" value="Nucleoside_phosphorylase_d"/>
</dbReference>
<evidence type="ECO:0000313" key="2">
    <source>
        <dbReference type="EMBL" id="MBE9078784.1"/>
    </source>
</evidence>
<gene>
    <name evidence="2" type="ORF">IQ241_16015</name>
</gene>
<dbReference type="SUPFAM" id="SSF53167">
    <property type="entry name" value="Purine and uridine phosphorylases"/>
    <property type="match status" value="1"/>
</dbReference>
<dbReference type="EMBL" id="JADEXG010000040">
    <property type="protein sequence ID" value="MBE9078784.1"/>
    <property type="molecule type" value="Genomic_DNA"/>
</dbReference>
<evidence type="ECO:0000313" key="3">
    <source>
        <dbReference type="Proteomes" id="UP000636505"/>
    </source>
</evidence>
<proteinExistence type="predicted"/>
<dbReference type="GO" id="GO:0003824">
    <property type="term" value="F:catalytic activity"/>
    <property type="evidence" value="ECO:0007669"/>
    <property type="project" value="InterPro"/>
</dbReference>
<feature type="domain" description="Nucleoside phosphorylase" evidence="1">
    <location>
        <begin position="58"/>
        <end position="167"/>
    </location>
</feature>
<dbReference type="InterPro" id="IPR035994">
    <property type="entry name" value="Nucleoside_phosphorylase_sf"/>
</dbReference>
<protein>
    <recommendedName>
        <fullName evidence="1">Nucleoside phosphorylase domain-containing protein</fullName>
    </recommendedName>
</protein>